<dbReference type="Gene3D" id="3.40.50.10090">
    <property type="match status" value="2"/>
</dbReference>
<accession>W4LH85</accession>
<comment type="caution">
    <text evidence="2">The sequence shown here is derived from an EMBL/GenBank/DDBJ whole genome shotgun (WGS) entry which is preliminary data.</text>
</comment>
<evidence type="ECO:0000259" key="1">
    <source>
        <dbReference type="Pfam" id="PF02602"/>
    </source>
</evidence>
<dbReference type="HOGENOM" id="CLU_011276_9_1_7"/>
<keyword evidence="3" id="KW-1185">Reference proteome</keyword>
<proteinExistence type="predicted"/>
<dbReference type="InterPro" id="IPR036108">
    <property type="entry name" value="4pyrrol_syn_uPrphyn_synt_sf"/>
</dbReference>
<feature type="domain" description="Tetrapyrrole biosynthesis uroporphyrinogen III synthase" evidence="1">
    <location>
        <begin position="21"/>
        <end position="263"/>
    </location>
</feature>
<dbReference type="CDD" id="cd06578">
    <property type="entry name" value="HemD"/>
    <property type="match status" value="1"/>
</dbReference>
<organism evidence="2 3">
    <name type="scientific">Entotheonella factor</name>
    <dbReference type="NCBI Taxonomy" id="1429438"/>
    <lineage>
        <taxon>Bacteria</taxon>
        <taxon>Pseudomonadati</taxon>
        <taxon>Nitrospinota/Tectimicrobiota group</taxon>
        <taxon>Candidatus Tectimicrobiota</taxon>
        <taxon>Candidatus Entotheonellia</taxon>
        <taxon>Candidatus Entotheonellales</taxon>
        <taxon>Candidatus Entotheonellaceae</taxon>
        <taxon>Candidatus Entotheonella</taxon>
    </lineage>
</organism>
<reference evidence="2 3" key="1">
    <citation type="journal article" date="2014" name="Nature">
        <title>An environmental bacterial taxon with a large and distinct metabolic repertoire.</title>
        <authorList>
            <person name="Wilson M.C."/>
            <person name="Mori T."/>
            <person name="Ruckert C."/>
            <person name="Uria A.R."/>
            <person name="Helf M.J."/>
            <person name="Takada K."/>
            <person name="Gernert C."/>
            <person name="Steffens U.A."/>
            <person name="Heycke N."/>
            <person name="Schmitt S."/>
            <person name="Rinke C."/>
            <person name="Helfrich E.J."/>
            <person name="Brachmann A.O."/>
            <person name="Gurgui C."/>
            <person name="Wakimoto T."/>
            <person name="Kracht M."/>
            <person name="Crusemann M."/>
            <person name="Hentschel U."/>
            <person name="Abe I."/>
            <person name="Matsunaga S."/>
            <person name="Kalinowski J."/>
            <person name="Takeyama H."/>
            <person name="Piel J."/>
        </authorList>
    </citation>
    <scope>NUCLEOTIDE SEQUENCE [LARGE SCALE GENOMIC DNA]</scope>
    <source>
        <strain evidence="3">TSY1</strain>
    </source>
</reference>
<name>W4LH85_ENTF1</name>
<dbReference type="EMBL" id="AZHW01000662">
    <property type="protein sequence ID" value="ETW97463.1"/>
    <property type="molecule type" value="Genomic_DNA"/>
</dbReference>
<dbReference type="InterPro" id="IPR039793">
    <property type="entry name" value="UROS/Hem4"/>
</dbReference>
<dbReference type="AlphaFoldDB" id="W4LH85"/>
<gene>
    <name evidence="2" type="ORF">ETSY1_22560</name>
</gene>
<protein>
    <recommendedName>
        <fullName evidence="1">Tetrapyrrole biosynthesis uroporphyrinogen III synthase domain-containing protein</fullName>
    </recommendedName>
</protein>
<dbReference type="Proteomes" id="UP000019141">
    <property type="component" value="Unassembled WGS sequence"/>
</dbReference>
<dbReference type="GO" id="GO:0006780">
    <property type="term" value="P:uroporphyrinogen III biosynthetic process"/>
    <property type="evidence" value="ECO:0007669"/>
    <property type="project" value="InterPro"/>
</dbReference>
<dbReference type="GO" id="GO:0004852">
    <property type="term" value="F:uroporphyrinogen-III synthase activity"/>
    <property type="evidence" value="ECO:0007669"/>
    <property type="project" value="InterPro"/>
</dbReference>
<dbReference type="Pfam" id="PF02602">
    <property type="entry name" value="HEM4"/>
    <property type="match status" value="1"/>
</dbReference>
<evidence type="ECO:0000313" key="2">
    <source>
        <dbReference type="EMBL" id="ETW97463.1"/>
    </source>
</evidence>
<dbReference type="PANTHER" id="PTHR40082">
    <property type="entry name" value="BLR5956 PROTEIN"/>
    <property type="match status" value="1"/>
</dbReference>
<dbReference type="SUPFAM" id="SSF69618">
    <property type="entry name" value="HemD-like"/>
    <property type="match status" value="1"/>
</dbReference>
<evidence type="ECO:0000313" key="3">
    <source>
        <dbReference type="Proteomes" id="UP000019141"/>
    </source>
</evidence>
<dbReference type="InterPro" id="IPR003754">
    <property type="entry name" value="4pyrrol_synth_uPrphyn_synth"/>
</dbReference>
<dbReference type="PANTHER" id="PTHR40082:SF1">
    <property type="entry name" value="BLR5956 PROTEIN"/>
    <property type="match status" value="1"/>
</dbReference>
<sequence length="275" mass="29527">MSVSTLQGKRIALVEGRMSGALSELVRRHGGEPYAVPALREVARSCGEEVASFVDGLSAGRFDVVVCMTGVGVNALCDEAERLQRLPECLEGLQHVILACRGPKPVAALKRRGLSAQVQARTPFTTAELLEAMAVLELAGRGVALMHYGERHEPLAAALRERGAQLDELCLYEWLLPEDLGPLQTLVRDLVAHRVDAIAFTSKSQVRHLFQVATGLDLAEPLRQAMQSGLVVAAVGPTSAAELNAFEVTPHVVPENPKMGPMVMALAAHMTRMTA</sequence>